<comment type="caution">
    <text evidence="1">The sequence shown here is derived from an EMBL/GenBank/DDBJ whole genome shotgun (WGS) entry which is preliminary data.</text>
</comment>
<evidence type="ECO:0000313" key="1">
    <source>
        <dbReference type="EMBL" id="KAI9905159.1"/>
    </source>
</evidence>
<name>A0ACC0VFC6_9STRA</name>
<dbReference type="Proteomes" id="UP001163321">
    <property type="component" value="Chromosome 9"/>
</dbReference>
<reference evidence="1 2" key="1">
    <citation type="journal article" date="2022" name="bioRxiv">
        <title>The genome of the oomycete Peronosclerospora sorghi, a cosmopolitan pathogen of maize and sorghum, is inflated with dispersed pseudogenes.</title>
        <authorList>
            <person name="Fletcher K."/>
            <person name="Martin F."/>
            <person name="Isakeit T."/>
            <person name="Cavanaugh K."/>
            <person name="Magill C."/>
            <person name="Michelmore R."/>
        </authorList>
    </citation>
    <scope>NUCLEOTIDE SEQUENCE [LARGE SCALE GENOMIC DNA]</scope>
    <source>
        <strain evidence="1">P6</strain>
    </source>
</reference>
<dbReference type="EMBL" id="CM047588">
    <property type="protein sequence ID" value="KAI9905159.1"/>
    <property type="molecule type" value="Genomic_DNA"/>
</dbReference>
<gene>
    <name evidence="1" type="ORF">PsorP6_013770</name>
</gene>
<keyword evidence="2" id="KW-1185">Reference proteome</keyword>
<proteinExistence type="predicted"/>
<accession>A0ACC0VFC6</accession>
<sequence length="80" mass="8933">MSKNSTQFSVAEKRDRWSSGRDYRGGRGGRGRRGYGRGSHTLDNSTTIVKVENLPEEARVSVVLTRHFGNFGAVERVDYG</sequence>
<evidence type="ECO:0000313" key="2">
    <source>
        <dbReference type="Proteomes" id="UP001163321"/>
    </source>
</evidence>
<protein>
    <submittedName>
        <fullName evidence="1">Uncharacterized protein</fullName>
    </submittedName>
</protein>
<organism evidence="1 2">
    <name type="scientific">Peronosclerospora sorghi</name>
    <dbReference type="NCBI Taxonomy" id="230839"/>
    <lineage>
        <taxon>Eukaryota</taxon>
        <taxon>Sar</taxon>
        <taxon>Stramenopiles</taxon>
        <taxon>Oomycota</taxon>
        <taxon>Peronosporomycetes</taxon>
        <taxon>Peronosporales</taxon>
        <taxon>Peronosporaceae</taxon>
        <taxon>Peronosclerospora</taxon>
    </lineage>
</organism>